<evidence type="ECO:0000256" key="2">
    <source>
        <dbReference type="ARBA" id="ARBA00009145"/>
    </source>
</evidence>
<dbReference type="InterPro" id="IPR016181">
    <property type="entry name" value="Acyl_CoA_acyltransferase"/>
</dbReference>
<keyword evidence="6 8" id="KW-0012">Acyltransferase</keyword>
<keyword evidence="4 8" id="KW-0028">Amino-acid biosynthesis</keyword>
<comment type="caution">
    <text evidence="10">The sequence shown here is derived from an EMBL/GenBank/DDBJ whole genome shotgun (WGS) entry which is preliminary data.</text>
</comment>
<sequence length="450" mass="49723">MDTSTSDYVKIFRQSSPYIHAHRGKTFVIMLSGETLADTHFANIVNDIALLSSLGVRLVLVHGARPQINQRVMERGLNCRFQGTQRVTSKSVLECVKEAVGSLRVKIESQFSMGLINSPMHGSRIRVVSGNFVTARPLGVVDGIDFLHTGEVRRIDQQAIVQQLDQGNVVLLSCLGYSATGEVFNLPVENVATSTAARLNAEKLILFSNQPGILDHDGRILRTMRPSMAREWLEVMTDQEGIRLLSAAVEACNAGVNRSHIVSHAVDGSLLQELFTREGDGTLITRDMDAYEHIRPANINDIGGIIALIRPLEEKGVLVRRSRKALEREISRFTVAVRDGMIIGCASLLPFADATSAELTCVVVHPDYRNGNRGDILLEQIEQQAVQQGITHLYVLTTRTAHWFIERGFTPAPLSALPEEKRALYNKDRKSKVFVKHVAMTSEVAIAQAE</sequence>
<evidence type="ECO:0000256" key="5">
    <source>
        <dbReference type="ARBA" id="ARBA00022679"/>
    </source>
</evidence>
<keyword evidence="8" id="KW-0963">Cytoplasm</keyword>
<protein>
    <recommendedName>
        <fullName evidence="8">Amino-acid acetyltransferase</fullName>
        <ecNumber evidence="8">2.3.1.1</ecNumber>
    </recommendedName>
    <alternativeName>
        <fullName evidence="8">N-acetylglutamate synthase</fullName>
        <shortName evidence="8">AGS</shortName>
        <shortName evidence="8">NAGS</shortName>
    </alternativeName>
</protein>
<dbReference type="HAMAP" id="MF_01105">
    <property type="entry name" value="N_acetyl_glu_synth"/>
    <property type="match status" value="1"/>
</dbReference>
<dbReference type="SUPFAM" id="SSF55729">
    <property type="entry name" value="Acyl-CoA N-acyltransferases (Nat)"/>
    <property type="match status" value="1"/>
</dbReference>
<name>A0ABP8V481_9GAMM</name>
<dbReference type="EMBL" id="BAABFL010000389">
    <property type="protein sequence ID" value="GAA4650359.1"/>
    <property type="molecule type" value="Genomic_DNA"/>
</dbReference>
<dbReference type="Proteomes" id="UP001500604">
    <property type="component" value="Unassembled WGS sequence"/>
</dbReference>
<dbReference type="CDD" id="cd04237">
    <property type="entry name" value="AAK_NAGS-ABP"/>
    <property type="match status" value="1"/>
</dbReference>
<dbReference type="InterPro" id="IPR033719">
    <property type="entry name" value="NAGS_kin"/>
</dbReference>
<evidence type="ECO:0000256" key="1">
    <source>
        <dbReference type="ARBA" id="ARBA00004925"/>
    </source>
</evidence>
<dbReference type="PROSITE" id="PS51186">
    <property type="entry name" value="GNAT"/>
    <property type="match status" value="1"/>
</dbReference>
<comment type="subcellular location">
    <subcellularLocation>
        <location evidence="8">Cytoplasm</location>
    </subcellularLocation>
</comment>
<dbReference type="PANTHER" id="PTHR30602">
    <property type="entry name" value="AMINO-ACID ACETYLTRANSFERASE"/>
    <property type="match status" value="1"/>
</dbReference>
<accession>A0ABP8V481</accession>
<comment type="similarity">
    <text evidence="2 8">Belongs to the acetyltransferase family. ArgA subfamily.</text>
</comment>
<dbReference type="EC" id="2.3.1.1" evidence="8"/>
<evidence type="ECO:0000256" key="7">
    <source>
        <dbReference type="ARBA" id="ARBA00048372"/>
    </source>
</evidence>
<organism evidence="10 11">
    <name type="scientific">Kistimonas scapharcae</name>
    <dbReference type="NCBI Taxonomy" id="1036133"/>
    <lineage>
        <taxon>Bacteria</taxon>
        <taxon>Pseudomonadati</taxon>
        <taxon>Pseudomonadota</taxon>
        <taxon>Gammaproteobacteria</taxon>
        <taxon>Oceanospirillales</taxon>
        <taxon>Endozoicomonadaceae</taxon>
        <taxon>Kistimonas</taxon>
    </lineage>
</organism>
<dbReference type="NCBIfam" id="TIGR01890">
    <property type="entry name" value="N-Ac-Glu-synth"/>
    <property type="match status" value="1"/>
</dbReference>
<evidence type="ECO:0000256" key="8">
    <source>
        <dbReference type="HAMAP-Rule" id="MF_01105"/>
    </source>
</evidence>
<dbReference type="Pfam" id="PF00696">
    <property type="entry name" value="AA_kinase"/>
    <property type="match status" value="1"/>
</dbReference>
<reference evidence="11" key="1">
    <citation type="journal article" date="2019" name="Int. J. Syst. Evol. Microbiol.">
        <title>The Global Catalogue of Microorganisms (GCM) 10K type strain sequencing project: providing services to taxonomists for standard genome sequencing and annotation.</title>
        <authorList>
            <consortium name="The Broad Institute Genomics Platform"/>
            <consortium name="The Broad Institute Genome Sequencing Center for Infectious Disease"/>
            <person name="Wu L."/>
            <person name="Ma J."/>
        </authorList>
    </citation>
    <scope>NUCLEOTIDE SEQUENCE [LARGE SCALE GENOMIC DNA]</scope>
    <source>
        <strain evidence="11">JCM 17805</strain>
    </source>
</reference>
<proteinExistence type="inferred from homology"/>
<dbReference type="InterPro" id="IPR000182">
    <property type="entry name" value="GNAT_dom"/>
</dbReference>
<dbReference type="PIRSF" id="PIRSF000423">
    <property type="entry name" value="ArgA"/>
    <property type="match status" value="1"/>
</dbReference>
<evidence type="ECO:0000256" key="3">
    <source>
        <dbReference type="ARBA" id="ARBA00022571"/>
    </source>
</evidence>
<comment type="miscellaneous">
    <text evidence="8">In bacteria which possess the bifunctional enzyme ornithine acetyltransferase/N-acetylglutamate synthase (ArgJ), ArgA fulfills an anaplerotic role.</text>
</comment>
<comment type="pathway">
    <text evidence="1 8">Amino-acid biosynthesis; L-arginine biosynthesis; N(2)-acetyl-L-ornithine from L-glutamate: step 1/4.</text>
</comment>
<dbReference type="InterPro" id="IPR036393">
    <property type="entry name" value="AceGlu_kinase-like_sf"/>
</dbReference>
<dbReference type="Gene3D" id="3.40.630.30">
    <property type="match status" value="1"/>
</dbReference>
<evidence type="ECO:0000313" key="10">
    <source>
        <dbReference type="EMBL" id="GAA4650359.1"/>
    </source>
</evidence>
<dbReference type="SUPFAM" id="SSF53633">
    <property type="entry name" value="Carbamate kinase-like"/>
    <property type="match status" value="1"/>
</dbReference>
<gene>
    <name evidence="8 10" type="primary">argA</name>
    <name evidence="10" type="ORF">GCM10023116_26420</name>
</gene>
<feature type="domain" description="N-acetyltransferase" evidence="9">
    <location>
        <begin position="292"/>
        <end position="431"/>
    </location>
</feature>
<dbReference type="NCBIfam" id="NF003641">
    <property type="entry name" value="PRK05279.1"/>
    <property type="match status" value="1"/>
</dbReference>
<dbReference type="Gene3D" id="3.40.1160.10">
    <property type="entry name" value="Acetylglutamate kinase-like"/>
    <property type="match status" value="1"/>
</dbReference>
<evidence type="ECO:0000256" key="6">
    <source>
        <dbReference type="ARBA" id="ARBA00023315"/>
    </source>
</evidence>
<dbReference type="CDD" id="cd04301">
    <property type="entry name" value="NAT_SF"/>
    <property type="match status" value="1"/>
</dbReference>
<keyword evidence="5 8" id="KW-0808">Transferase</keyword>
<keyword evidence="3 8" id="KW-0055">Arginine biosynthesis</keyword>
<dbReference type="RefSeq" id="WP_345196524.1">
    <property type="nucleotide sequence ID" value="NZ_BAABFL010000389.1"/>
</dbReference>
<dbReference type="InterPro" id="IPR001048">
    <property type="entry name" value="Asp/Glu/Uridylate_kinase"/>
</dbReference>
<dbReference type="Pfam" id="PF13508">
    <property type="entry name" value="Acetyltransf_7"/>
    <property type="match status" value="1"/>
</dbReference>
<keyword evidence="11" id="KW-1185">Reference proteome</keyword>
<dbReference type="InterPro" id="IPR010167">
    <property type="entry name" value="NH2A_AcTrfase"/>
</dbReference>
<evidence type="ECO:0000256" key="4">
    <source>
        <dbReference type="ARBA" id="ARBA00022605"/>
    </source>
</evidence>
<comment type="catalytic activity">
    <reaction evidence="7 8">
        <text>L-glutamate + acetyl-CoA = N-acetyl-L-glutamate + CoA + H(+)</text>
        <dbReference type="Rhea" id="RHEA:24292"/>
        <dbReference type="ChEBI" id="CHEBI:15378"/>
        <dbReference type="ChEBI" id="CHEBI:29985"/>
        <dbReference type="ChEBI" id="CHEBI:44337"/>
        <dbReference type="ChEBI" id="CHEBI:57287"/>
        <dbReference type="ChEBI" id="CHEBI:57288"/>
        <dbReference type="EC" id="2.3.1.1"/>
    </reaction>
</comment>
<evidence type="ECO:0000313" key="11">
    <source>
        <dbReference type="Proteomes" id="UP001500604"/>
    </source>
</evidence>
<evidence type="ECO:0000259" key="9">
    <source>
        <dbReference type="PROSITE" id="PS51186"/>
    </source>
</evidence>
<dbReference type="PANTHER" id="PTHR30602:SF12">
    <property type="entry name" value="AMINO-ACID ACETYLTRANSFERASE NAGS1, CHLOROPLASTIC-RELATED"/>
    <property type="match status" value="1"/>
</dbReference>